<dbReference type="GO" id="GO:0008360">
    <property type="term" value="P:regulation of cell shape"/>
    <property type="evidence" value="ECO:0007669"/>
    <property type="project" value="UniProtKB-UniRule"/>
</dbReference>
<reference evidence="11 12" key="1">
    <citation type="submission" date="2020-08" db="EMBL/GenBank/DDBJ databases">
        <title>Genomic Encyclopedia of Type Strains, Phase III (KMG-III): the genomes of soil and plant-associated and newly described type strains.</title>
        <authorList>
            <person name="Whitman W."/>
        </authorList>
    </citation>
    <scope>NUCLEOTIDE SEQUENCE [LARGE SCALE GENOMIC DNA]</scope>
    <source>
        <strain evidence="11 12">CECT 5885</strain>
    </source>
</reference>
<evidence type="ECO:0000256" key="2">
    <source>
        <dbReference type="ARBA" id="ARBA00005992"/>
    </source>
</evidence>
<keyword evidence="8 9" id="KW-0961">Cell wall biogenesis/degradation</keyword>
<dbReference type="CDD" id="cd16913">
    <property type="entry name" value="YkuD_like"/>
    <property type="match status" value="1"/>
</dbReference>
<dbReference type="GO" id="GO:0071972">
    <property type="term" value="F:peptidoglycan L,D-transpeptidase activity"/>
    <property type="evidence" value="ECO:0007669"/>
    <property type="project" value="TreeGrafter"/>
</dbReference>
<comment type="caution">
    <text evidence="11">The sequence shown here is derived from an EMBL/GenBank/DDBJ whole genome shotgun (WGS) entry which is preliminary data.</text>
</comment>
<dbReference type="PANTHER" id="PTHR30582">
    <property type="entry name" value="L,D-TRANSPEPTIDASE"/>
    <property type="match status" value="1"/>
</dbReference>
<feature type="domain" description="L,D-TPase catalytic" evidence="10">
    <location>
        <begin position="13"/>
        <end position="173"/>
    </location>
</feature>
<evidence type="ECO:0000256" key="8">
    <source>
        <dbReference type="ARBA" id="ARBA00023316"/>
    </source>
</evidence>
<dbReference type="InterPro" id="IPR038063">
    <property type="entry name" value="Transpep_catalytic_dom"/>
</dbReference>
<comment type="pathway">
    <text evidence="1 9">Cell wall biogenesis; peptidoglycan biosynthesis.</text>
</comment>
<dbReference type="PROSITE" id="PS52029">
    <property type="entry name" value="LD_TPASE"/>
    <property type="match status" value="1"/>
</dbReference>
<evidence type="ECO:0000256" key="3">
    <source>
        <dbReference type="ARBA" id="ARBA00022676"/>
    </source>
</evidence>
<dbReference type="AlphaFoldDB" id="A0A839TDG2"/>
<keyword evidence="3" id="KW-0328">Glycosyltransferase</keyword>
<dbReference type="GO" id="GO:0016757">
    <property type="term" value="F:glycosyltransferase activity"/>
    <property type="evidence" value="ECO:0007669"/>
    <property type="project" value="UniProtKB-KW"/>
</dbReference>
<evidence type="ECO:0000256" key="5">
    <source>
        <dbReference type="ARBA" id="ARBA00022801"/>
    </source>
</evidence>
<keyword evidence="12" id="KW-1185">Reference proteome</keyword>
<dbReference type="Proteomes" id="UP000588111">
    <property type="component" value="Unassembled WGS sequence"/>
</dbReference>
<dbReference type="InterPro" id="IPR005490">
    <property type="entry name" value="LD_TPept_cat_dom"/>
</dbReference>
<accession>A0A839TDG2</accession>
<dbReference type="GO" id="GO:0005576">
    <property type="term" value="C:extracellular region"/>
    <property type="evidence" value="ECO:0007669"/>
    <property type="project" value="TreeGrafter"/>
</dbReference>
<dbReference type="InterPro" id="IPR050979">
    <property type="entry name" value="LD-transpeptidase"/>
</dbReference>
<evidence type="ECO:0000259" key="10">
    <source>
        <dbReference type="PROSITE" id="PS52029"/>
    </source>
</evidence>
<keyword evidence="4" id="KW-0808">Transferase</keyword>
<dbReference type="GO" id="GO:0071555">
    <property type="term" value="P:cell wall organization"/>
    <property type="evidence" value="ECO:0007669"/>
    <property type="project" value="UniProtKB-UniRule"/>
</dbReference>
<keyword evidence="6 9" id="KW-0133">Cell shape</keyword>
<dbReference type="RefSeq" id="WP_183620649.1">
    <property type="nucleotide sequence ID" value="NZ_CAJHAH010000003.1"/>
</dbReference>
<evidence type="ECO:0000313" key="11">
    <source>
        <dbReference type="EMBL" id="MBB3107218.1"/>
    </source>
</evidence>
<gene>
    <name evidence="11" type="ORF">FHS24_001735</name>
</gene>
<comment type="similarity">
    <text evidence="2">Belongs to the YkuD family.</text>
</comment>
<keyword evidence="5" id="KW-0378">Hydrolase</keyword>
<evidence type="ECO:0000256" key="6">
    <source>
        <dbReference type="ARBA" id="ARBA00022960"/>
    </source>
</evidence>
<proteinExistence type="inferred from homology"/>
<dbReference type="Gene3D" id="2.40.440.10">
    <property type="entry name" value="L,D-transpeptidase catalytic domain-like"/>
    <property type="match status" value="1"/>
</dbReference>
<evidence type="ECO:0000256" key="7">
    <source>
        <dbReference type="ARBA" id="ARBA00022984"/>
    </source>
</evidence>
<evidence type="ECO:0000256" key="4">
    <source>
        <dbReference type="ARBA" id="ARBA00022679"/>
    </source>
</evidence>
<protein>
    <submittedName>
        <fullName evidence="11">Lipoprotein-anchoring transpeptidase ErfK/SrfK</fullName>
    </submittedName>
</protein>
<dbReference type="SUPFAM" id="SSF141523">
    <property type="entry name" value="L,D-transpeptidase catalytic domain-like"/>
    <property type="match status" value="1"/>
</dbReference>
<dbReference type="Pfam" id="PF03734">
    <property type="entry name" value="YkuD"/>
    <property type="match status" value="1"/>
</dbReference>
<keyword evidence="11" id="KW-0449">Lipoprotein</keyword>
<dbReference type="GO" id="GO:0018104">
    <property type="term" value="P:peptidoglycan-protein cross-linking"/>
    <property type="evidence" value="ECO:0007669"/>
    <property type="project" value="TreeGrafter"/>
</dbReference>
<evidence type="ECO:0000256" key="9">
    <source>
        <dbReference type="PROSITE-ProRule" id="PRU01373"/>
    </source>
</evidence>
<name>A0A839TDG2_9GAMM</name>
<keyword evidence="7 9" id="KW-0573">Peptidoglycan synthesis</keyword>
<evidence type="ECO:0000256" key="1">
    <source>
        <dbReference type="ARBA" id="ARBA00004752"/>
    </source>
</evidence>
<dbReference type="PANTHER" id="PTHR30582:SF24">
    <property type="entry name" value="L,D-TRANSPEPTIDASE ERFK_SRFK-RELATED"/>
    <property type="match status" value="1"/>
</dbReference>
<dbReference type="UniPathway" id="UPA00219"/>
<dbReference type="EMBL" id="JACHXL010000003">
    <property type="protein sequence ID" value="MBB3107218.1"/>
    <property type="molecule type" value="Genomic_DNA"/>
</dbReference>
<sequence length="175" mass="19492">MTNNEKFNKNSNAHLVINIAQQTLALYEYDKEVTQYTVSTAKNGIGSQQDSGCTPLGKHFIAKKFGANEPMNAVFSGRVPTGEIYSAELGNCYPERDWILSRILWLSGMEEGFNKGSNSQGGCDTYQRYIYIHGTPDSEPMGEPLSHGCIRMRNEDILELFEQVKEGTVVTIIAN</sequence>
<feature type="active site" description="Proton donor/acceptor" evidence="9">
    <location>
        <position position="133"/>
    </location>
</feature>
<feature type="active site" description="Nucleophile" evidence="9">
    <location>
        <position position="149"/>
    </location>
</feature>
<organism evidence="11 12">
    <name type="scientific">Psychrobacter luti</name>
    <dbReference type="NCBI Taxonomy" id="198481"/>
    <lineage>
        <taxon>Bacteria</taxon>
        <taxon>Pseudomonadati</taxon>
        <taxon>Pseudomonadota</taxon>
        <taxon>Gammaproteobacteria</taxon>
        <taxon>Moraxellales</taxon>
        <taxon>Moraxellaceae</taxon>
        <taxon>Psychrobacter</taxon>
    </lineage>
</organism>
<evidence type="ECO:0000313" key="12">
    <source>
        <dbReference type="Proteomes" id="UP000588111"/>
    </source>
</evidence>